<name>A0A5N6WCL3_9EURO</name>
<gene>
    <name evidence="1" type="ORF">BDV41DRAFT_382262</name>
</gene>
<proteinExistence type="predicted"/>
<evidence type="ECO:0000313" key="1">
    <source>
        <dbReference type="EMBL" id="KAE8318597.1"/>
    </source>
</evidence>
<dbReference type="EMBL" id="ML738297">
    <property type="protein sequence ID" value="KAE8318597.1"/>
    <property type="molecule type" value="Genomic_DNA"/>
</dbReference>
<organism evidence="1 2">
    <name type="scientific">Aspergillus transmontanensis</name>
    <dbReference type="NCBI Taxonomy" id="1034304"/>
    <lineage>
        <taxon>Eukaryota</taxon>
        <taxon>Fungi</taxon>
        <taxon>Dikarya</taxon>
        <taxon>Ascomycota</taxon>
        <taxon>Pezizomycotina</taxon>
        <taxon>Eurotiomycetes</taxon>
        <taxon>Eurotiomycetidae</taxon>
        <taxon>Eurotiales</taxon>
        <taxon>Aspergillaceae</taxon>
        <taxon>Aspergillus</taxon>
        <taxon>Aspergillus subgen. Circumdati</taxon>
    </lineage>
</organism>
<sequence length="86" mass="9772">MGTLGRRTGGIDKRVVARCRSRGHRRNSEAILQSCHILILSGTVACICSKHTLYRWKLFILFFHSFDHCRATLTELTARISINVTV</sequence>
<keyword evidence="2" id="KW-1185">Reference proteome</keyword>
<accession>A0A5N6WCL3</accession>
<protein>
    <submittedName>
        <fullName evidence="1">Uncharacterized protein</fullName>
    </submittedName>
</protein>
<dbReference type="Proteomes" id="UP000325433">
    <property type="component" value="Unassembled WGS sequence"/>
</dbReference>
<reference evidence="2" key="1">
    <citation type="submission" date="2019-04" db="EMBL/GenBank/DDBJ databases">
        <title>Friends and foes A comparative genomics studyof 23 Aspergillus species from section Flavi.</title>
        <authorList>
            <consortium name="DOE Joint Genome Institute"/>
            <person name="Kjaerbolling I."/>
            <person name="Vesth T."/>
            <person name="Frisvad J.C."/>
            <person name="Nybo J.L."/>
            <person name="Theobald S."/>
            <person name="Kildgaard S."/>
            <person name="Isbrandt T."/>
            <person name="Kuo A."/>
            <person name="Sato A."/>
            <person name="Lyhne E.K."/>
            <person name="Kogle M.E."/>
            <person name="Wiebenga A."/>
            <person name="Kun R.S."/>
            <person name="Lubbers R.J."/>
            <person name="Makela M.R."/>
            <person name="Barry K."/>
            <person name="Chovatia M."/>
            <person name="Clum A."/>
            <person name="Daum C."/>
            <person name="Haridas S."/>
            <person name="He G."/>
            <person name="LaButti K."/>
            <person name="Lipzen A."/>
            <person name="Mondo S."/>
            <person name="Riley R."/>
            <person name="Salamov A."/>
            <person name="Simmons B.A."/>
            <person name="Magnuson J.K."/>
            <person name="Henrissat B."/>
            <person name="Mortensen U.H."/>
            <person name="Larsen T.O."/>
            <person name="Devries R.P."/>
            <person name="Grigoriev I.V."/>
            <person name="Machida M."/>
            <person name="Baker S.E."/>
            <person name="Andersen M.R."/>
        </authorList>
    </citation>
    <scope>NUCLEOTIDE SEQUENCE [LARGE SCALE GENOMIC DNA]</scope>
    <source>
        <strain evidence="2">CBS 130015</strain>
    </source>
</reference>
<evidence type="ECO:0000313" key="2">
    <source>
        <dbReference type="Proteomes" id="UP000325433"/>
    </source>
</evidence>
<dbReference type="AlphaFoldDB" id="A0A5N6WCL3"/>